<evidence type="ECO:0000313" key="1">
    <source>
        <dbReference type="EMBL" id="CAH2243960.1"/>
    </source>
</evidence>
<sequence>MKQGKLQCFLHNKFLVSSLVTLPSEALGVGEHREETCNLGNLASAVYYGLNSFHSEKRPVSCREPVMGSK</sequence>
<evidence type="ECO:0000313" key="2">
    <source>
        <dbReference type="Proteomes" id="UP000838756"/>
    </source>
</evidence>
<protein>
    <submittedName>
        <fullName evidence="1">Jg16800 protein</fullName>
    </submittedName>
</protein>
<proteinExistence type="predicted"/>
<reference evidence="1" key="1">
    <citation type="submission" date="2022-03" db="EMBL/GenBank/DDBJ databases">
        <authorList>
            <person name="Lindestad O."/>
        </authorList>
    </citation>
    <scope>NUCLEOTIDE SEQUENCE</scope>
</reference>
<keyword evidence="2" id="KW-1185">Reference proteome</keyword>
<gene>
    <name evidence="1" type="primary">jg16800</name>
    <name evidence="1" type="ORF">PAEG_LOCUS19980</name>
</gene>
<dbReference type="Proteomes" id="UP000838756">
    <property type="component" value="Unassembled WGS sequence"/>
</dbReference>
<dbReference type="EMBL" id="CAKXAJ010025784">
    <property type="protein sequence ID" value="CAH2243960.1"/>
    <property type="molecule type" value="Genomic_DNA"/>
</dbReference>
<accession>A0A8S4S3S2</accession>
<dbReference type="AlphaFoldDB" id="A0A8S4S3S2"/>
<organism evidence="1 2">
    <name type="scientific">Pararge aegeria aegeria</name>
    <dbReference type="NCBI Taxonomy" id="348720"/>
    <lineage>
        <taxon>Eukaryota</taxon>
        <taxon>Metazoa</taxon>
        <taxon>Ecdysozoa</taxon>
        <taxon>Arthropoda</taxon>
        <taxon>Hexapoda</taxon>
        <taxon>Insecta</taxon>
        <taxon>Pterygota</taxon>
        <taxon>Neoptera</taxon>
        <taxon>Endopterygota</taxon>
        <taxon>Lepidoptera</taxon>
        <taxon>Glossata</taxon>
        <taxon>Ditrysia</taxon>
        <taxon>Papilionoidea</taxon>
        <taxon>Nymphalidae</taxon>
        <taxon>Satyrinae</taxon>
        <taxon>Satyrini</taxon>
        <taxon>Parargina</taxon>
        <taxon>Pararge</taxon>
    </lineage>
</organism>
<comment type="caution">
    <text evidence="1">The sequence shown here is derived from an EMBL/GenBank/DDBJ whole genome shotgun (WGS) entry which is preliminary data.</text>
</comment>
<name>A0A8S4S3S2_9NEOP</name>